<dbReference type="AlphaFoldDB" id="A0A5B8LRG7"/>
<reference evidence="2 3" key="1">
    <citation type="submission" date="2019-07" db="EMBL/GenBank/DDBJ databases">
        <title>Full genome sequence of Devosia sp. Gsoil 520.</title>
        <authorList>
            <person name="Im W.-T."/>
        </authorList>
    </citation>
    <scope>NUCLEOTIDE SEQUENCE [LARGE SCALE GENOMIC DNA]</scope>
    <source>
        <strain evidence="2 3">Gsoil 520</strain>
    </source>
</reference>
<organism evidence="2 3">
    <name type="scientific">Devosia ginsengisoli</name>
    <dbReference type="NCBI Taxonomy" id="400770"/>
    <lineage>
        <taxon>Bacteria</taxon>
        <taxon>Pseudomonadati</taxon>
        <taxon>Pseudomonadota</taxon>
        <taxon>Alphaproteobacteria</taxon>
        <taxon>Hyphomicrobiales</taxon>
        <taxon>Devosiaceae</taxon>
        <taxon>Devosia</taxon>
    </lineage>
</organism>
<feature type="chain" id="PRO_5023142697" evidence="1">
    <location>
        <begin position="21"/>
        <end position="67"/>
    </location>
</feature>
<dbReference type="KEGG" id="dea:FPZ08_08825"/>
<dbReference type="RefSeq" id="WP_146289632.1">
    <property type="nucleotide sequence ID" value="NZ_CP042304.1"/>
</dbReference>
<evidence type="ECO:0000313" key="2">
    <source>
        <dbReference type="EMBL" id="QDZ10848.1"/>
    </source>
</evidence>
<keyword evidence="1" id="KW-0732">Signal</keyword>
<sequence>MIRTLVVAAFAIFVATPSFAAEVIGTHAGPPAVGAIAVADAAKPKPRRPAPKPDASDYLVLTLVDAS</sequence>
<feature type="signal peptide" evidence="1">
    <location>
        <begin position="1"/>
        <end position="20"/>
    </location>
</feature>
<evidence type="ECO:0000313" key="3">
    <source>
        <dbReference type="Proteomes" id="UP000315364"/>
    </source>
</evidence>
<proteinExistence type="predicted"/>
<gene>
    <name evidence="2" type="ORF">FPZ08_08825</name>
</gene>
<accession>A0A5B8LRG7</accession>
<dbReference type="EMBL" id="CP042304">
    <property type="protein sequence ID" value="QDZ10848.1"/>
    <property type="molecule type" value="Genomic_DNA"/>
</dbReference>
<evidence type="ECO:0000256" key="1">
    <source>
        <dbReference type="SAM" id="SignalP"/>
    </source>
</evidence>
<name>A0A5B8LRG7_9HYPH</name>
<keyword evidence="3" id="KW-1185">Reference proteome</keyword>
<dbReference type="Proteomes" id="UP000315364">
    <property type="component" value="Chromosome"/>
</dbReference>
<protein>
    <submittedName>
        <fullName evidence="2">Uncharacterized protein</fullName>
    </submittedName>
</protein>